<dbReference type="EMBL" id="LXPE01000004">
    <property type="protein sequence ID" value="OBA28308.1"/>
    <property type="molecule type" value="Genomic_DNA"/>
</dbReference>
<proteinExistence type="inferred from homology"/>
<gene>
    <name evidence="2" type="ORF">HANVADRAFT_51624</name>
</gene>
<dbReference type="Proteomes" id="UP000092321">
    <property type="component" value="Unassembled WGS sequence"/>
</dbReference>
<protein>
    <submittedName>
        <fullName evidence="2">Metal-dependent protein hydrolase</fullName>
    </submittedName>
</protein>
<evidence type="ECO:0000256" key="1">
    <source>
        <dbReference type="ARBA" id="ARBA00010105"/>
    </source>
</evidence>
<reference evidence="3" key="1">
    <citation type="journal article" date="2016" name="Proc. Natl. Acad. Sci. U.S.A.">
        <title>Comparative genomics of biotechnologically important yeasts.</title>
        <authorList>
            <person name="Riley R."/>
            <person name="Haridas S."/>
            <person name="Wolfe K.H."/>
            <person name="Lopes M.R."/>
            <person name="Hittinger C.T."/>
            <person name="Goeker M."/>
            <person name="Salamov A.A."/>
            <person name="Wisecaver J.H."/>
            <person name="Long T.M."/>
            <person name="Calvey C.H."/>
            <person name="Aerts A.L."/>
            <person name="Barry K.W."/>
            <person name="Choi C."/>
            <person name="Clum A."/>
            <person name="Coughlan A.Y."/>
            <person name="Deshpande S."/>
            <person name="Douglass A.P."/>
            <person name="Hanson S.J."/>
            <person name="Klenk H.-P."/>
            <person name="LaButti K.M."/>
            <person name="Lapidus A."/>
            <person name="Lindquist E.A."/>
            <person name="Lipzen A.M."/>
            <person name="Meier-Kolthoff J.P."/>
            <person name="Ohm R.A."/>
            <person name="Otillar R.P."/>
            <person name="Pangilinan J.L."/>
            <person name="Peng Y."/>
            <person name="Rokas A."/>
            <person name="Rosa C.A."/>
            <person name="Scheuner C."/>
            <person name="Sibirny A.A."/>
            <person name="Slot J.C."/>
            <person name="Stielow J.B."/>
            <person name="Sun H."/>
            <person name="Kurtzman C.P."/>
            <person name="Blackwell M."/>
            <person name="Grigoriev I.V."/>
            <person name="Jeffries T.W."/>
        </authorList>
    </citation>
    <scope>NUCLEOTIDE SEQUENCE [LARGE SCALE GENOMIC DNA]</scope>
    <source>
        <strain evidence="3">NRRL Y-1626</strain>
    </source>
</reference>
<evidence type="ECO:0000313" key="3">
    <source>
        <dbReference type="Proteomes" id="UP000092321"/>
    </source>
</evidence>
<dbReference type="Pfam" id="PF03690">
    <property type="entry name" value="MYG1_exonuc"/>
    <property type="match status" value="1"/>
</dbReference>
<dbReference type="GO" id="GO:0016787">
    <property type="term" value="F:hydrolase activity"/>
    <property type="evidence" value="ECO:0007669"/>
    <property type="project" value="UniProtKB-KW"/>
</dbReference>
<name>A0A1B7TI04_9ASCO</name>
<accession>A0A1B7TI04</accession>
<dbReference type="PANTHER" id="PTHR11215:SF1">
    <property type="entry name" value="MYG1 EXONUCLEASE"/>
    <property type="match status" value="1"/>
</dbReference>
<dbReference type="OrthoDB" id="10265310at2759"/>
<dbReference type="InterPro" id="IPR003226">
    <property type="entry name" value="MYG1_exonuclease"/>
</dbReference>
<keyword evidence="2" id="KW-0378">Hydrolase</keyword>
<evidence type="ECO:0000313" key="2">
    <source>
        <dbReference type="EMBL" id="OBA28308.1"/>
    </source>
</evidence>
<comment type="caution">
    <text evidence="2">The sequence shown here is derived from an EMBL/GenBank/DDBJ whole genome shotgun (WGS) entry which is preliminary data.</text>
</comment>
<comment type="similarity">
    <text evidence="1">Belongs to the MYG1 family.</text>
</comment>
<sequence length="351" mass="39416">MSTPALKKQKIETTGMSAIKYIITHSGSFHADEALGVAMLRMLPRFQNHQLIRSRDPKVWEKADIILDVGAEFDAKLNKFDHHQKSFNEFFYSQPEKQITKLSSAGLIYKYFGKEIIQEILTPVKISDDDMSILFTKIYDDFMEAIDANDNGVNCYDINAVAKYKNNNLSIPSIVSNLNPNWNDGLDDSPEESAARFDRQFEIASELVGKIFRQFAFNVGAAWLPAKNKVISALMERTDDGIIIFESYVAWKDHLLTAEKEKNLENEIKFVITKESSGSWRVITVPVKQGSFEFRVGLPTELRGLRDEDLSKAAGVPDGVFIHASGFIGGAKSKESCLKLARMGLAESKSK</sequence>
<dbReference type="AlphaFoldDB" id="A0A1B7TI04"/>
<keyword evidence="3" id="KW-1185">Reference proteome</keyword>
<dbReference type="PANTHER" id="PTHR11215">
    <property type="entry name" value="METAL DEPENDENT HYDROLASE - RELATED"/>
    <property type="match status" value="1"/>
</dbReference>
<dbReference type="GO" id="GO:0005737">
    <property type="term" value="C:cytoplasm"/>
    <property type="evidence" value="ECO:0007669"/>
    <property type="project" value="TreeGrafter"/>
</dbReference>
<dbReference type="GO" id="GO:0005634">
    <property type="term" value="C:nucleus"/>
    <property type="evidence" value="ECO:0007669"/>
    <property type="project" value="TreeGrafter"/>
</dbReference>
<organism evidence="2 3">
    <name type="scientific">Hanseniaspora valbyensis NRRL Y-1626</name>
    <dbReference type="NCBI Taxonomy" id="766949"/>
    <lineage>
        <taxon>Eukaryota</taxon>
        <taxon>Fungi</taxon>
        <taxon>Dikarya</taxon>
        <taxon>Ascomycota</taxon>
        <taxon>Saccharomycotina</taxon>
        <taxon>Saccharomycetes</taxon>
        <taxon>Saccharomycodales</taxon>
        <taxon>Saccharomycodaceae</taxon>
        <taxon>Hanseniaspora</taxon>
    </lineage>
</organism>